<reference evidence="3 4" key="1">
    <citation type="submission" date="2020-07" db="EMBL/GenBank/DDBJ databases">
        <authorList>
            <person name="Feng H."/>
        </authorList>
    </citation>
    <scope>NUCLEOTIDE SEQUENCE [LARGE SCALE GENOMIC DNA]</scope>
    <source>
        <strain evidence="4">s-11</strain>
    </source>
</reference>
<dbReference type="PANTHER" id="PTHR31157:SF1">
    <property type="entry name" value="SCP DOMAIN-CONTAINING PROTEIN"/>
    <property type="match status" value="1"/>
</dbReference>
<evidence type="ECO:0000256" key="1">
    <source>
        <dbReference type="SAM" id="MobiDB-lite"/>
    </source>
</evidence>
<dbReference type="InterPro" id="IPR035940">
    <property type="entry name" value="CAP_sf"/>
</dbReference>
<dbReference type="OrthoDB" id="9783944at2"/>
<feature type="domain" description="SCP" evidence="2">
    <location>
        <begin position="154"/>
        <end position="267"/>
    </location>
</feature>
<dbReference type="AlphaFoldDB" id="A0A7W1X7J3"/>
<dbReference type="Gene3D" id="3.40.33.10">
    <property type="entry name" value="CAP"/>
    <property type="match status" value="1"/>
</dbReference>
<dbReference type="Proteomes" id="UP000530514">
    <property type="component" value="Unassembled WGS sequence"/>
</dbReference>
<name>A0A7W1X7J3_9BACL</name>
<protein>
    <recommendedName>
        <fullName evidence="2">SCP domain-containing protein</fullName>
    </recommendedName>
</protein>
<accession>A0A7W1X7J3</accession>
<comment type="caution">
    <text evidence="3">The sequence shown here is derived from an EMBL/GenBank/DDBJ whole genome shotgun (WGS) entry which is preliminary data.</text>
</comment>
<dbReference type="EMBL" id="JACEIP010000001">
    <property type="protein sequence ID" value="MBA4541459.1"/>
    <property type="molecule type" value="Genomic_DNA"/>
</dbReference>
<evidence type="ECO:0000313" key="3">
    <source>
        <dbReference type="EMBL" id="MBA4541459.1"/>
    </source>
</evidence>
<evidence type="ECO:0000313" key="4">
    <source>
        <dbReference type="Proteomes" id="UP000530514"/>
    </source>
</evidence>
<proteinExistence type="predicted"/>
<gene>
    <name evidence="3" type="ORF">H1164_00855</name>
</gene>
<evidence type="ECO:0000259" key="2">
    <source>
        <dbReference type="Pfam" id="PF00188"/>
    </source>
</evidence>
<dbReference type="Pfam" id="PF00188">
    <property type="entry name" value="CAP"/>
    <property type="match status" value="1"/>
</dbReference>
<dbReference type="InterPro" id="IPR014044">
    <property type="entry name" value="CAP_dom"/>
</dbReference>
<sequence length="270" mass="30207">MLSSNRETLSFTVEPGNEQEGYSVKNRRILTSLAIAGALAVTSPLTTFAAGKQDPGTEADSANSSYCHYIQETLKELHLDQLLKQYGIKVDSLEIIQNRPQSVPVQPKQIQQQPAPVKKQPATNQTTKPASTPPSSSGQQQTGYTLSEYEKQVVDLVNQERAKYGLPALKIDSKLSRMARDKAQDMHDKHYFDHNSPTYGSPFDMMNKYGIQYNSAGENIAMGQPTPQEVVKDWMNSKGHRENILNKDFNYIGVGYVKDGNYWVQEFIGK</sequence>
<dbReference type="CDD" id="cd05379">
    <property type="entry name" value="CAP_bacterial"/>
    <property type="match status" value="1"/>
</dbReference>
<dbReference type="InterPro" id="IPR014258">
    <property type="entry name" value="CAP_domain_YkwD-like"/>
</dbReference>
<dbReference type="NCBIfam" id="TIGR02909">
    <property type="entry name" value="spore_YkwD"/>
    <property type="match status" value="1"/>
</dbReference>
<dbReference type="PANTHER" id="PTHR31157">
    <property type="entry name" value="SCP DOMAIN-CONTAINING PROTEIN"/>
    <property type="match status" value="1"/>
</dbReference>
<keyword evidence="4" id="KW-1185">Reference proteome</keyword>
<organism evidence="3 4">
    <name type="scientific">Thermoactinomyces daqus</name>
    <dbReference type="NCBI Taxonomy" id="1329516"/>
    <lineage>
        <taxon>Bacteria</taxon>
        <taxon>Bacillati</taxon>
        <taxon>Bacillota</taxon>
        <taxon>Bacilli</taxon>
        <taxon>Bacillales</taxon>
        <taxon>Thermoactinomycetaceae</taxon>
        <taxon>Thermoactinomyces</taxon>
    </lineage>
</organism>
<feature type="region of interest" description="Disordered" evidence="1">
    <location>
        <begin position="101"/>
        <end position="143"/>
    </location>
</feature>
<dbReference type="SUPFAM" id="SSF55797">
    <property type="entry name" value="PR-1-like"/>
    <property type="match status" value="1"/>
</dbReference>